<dbReference type="PANTHER" id="PTHR13031:SF0">
    <property type="entry name" value="RIBONUCLEASE P PROTEIN SUBUNIT P30"/>
    <property type="match status" value="1"/>
</dbReference>
<dbReference type="InterPro" id="IPR002738">
    <property type="entry name" value="RNase_P_p30"/>
</dbReference>
<keyword evidence="2" id="KW-1185">Reference proteome</keyword>
<evidence type="ECO:0000313" key="1">
    <source>
        <dbReference type="EMBL" id="KAJ3181265.1"/>
    </source>
</evidence>
<protein>
    <submittedName>
        <fullName evidence="1">Uncharacterized protein</fullName>
    </submittedName>
</protein>
<evidence type="ECO:0000313" key="2">
    <source>
        <dbReference type="Proteomes" id="UP001212152"/>
    </source>
</evidence>
<reference evidence="1" key="1">
    <citation type="submission" date="2020-05" db="EMBL/GenBank/DDBJ databases">
        <title>Phylogenomic resolution of chytrid fungi.</title>
        <authorList>
            <person name="Stajich J.E."/>
            <person name="Amses K."/>
            <person name="Simmons R."/>
            <person name="Seto K."/>
            <person name="Myers J."/>
            <person name="Bonds A."/>
            <person name="Quandt C.A."/>
            <person name="Barry K."/>
            <person name="Liu P."/>
            <person name="Grigoriev I."/>
            <person name="Longcore J.E."/>
            <person name="James T.Y."/>
        </authorList>
    </citation>
    <scope>NUCLEOTIDE SEQUENCE</scope>
    <source>
        <strain evidence="1">JEL0379</strain>
    </source>
</reference>
<dbReference type="AlphaFoldDB" id="A0AAD5XSQ7"/>
<dbReference type="Proteomes" id="UP001212152">
    <property type="component" value="Unassembled WGS sequence"/>
</dbReference>
<name>A0AAD5XSQ7_9FUNG</name>
<dbReference type="PANTHER" id="PTHR13031">
    <property type="entry name" value="RIBONUCLEASE P SUBUNIT P30"/>
    <property type="match status" value="1"/>
</dbReference>
<dbReference type="GO" id="GO:0008033">
    <property type="term" value="P:tRNA processing"/>
    <property type="evidence" value="ECO:0007669"/>
    <property type="project" value="InterPro"/>
</dbReference>
<gene>
    <name evidence="1" type="ORF">HDU87_001396</name>
</gene>
<dbReference type="GO" id="GO:0005655">
    <property type="term" value="C:nucleolar ribonuclease P complex"/>
    <property type="evidence" value="ECO:0007669"/>
    <property type="project" value="TreeGrafter"/>
</dbReference>
<sequence length="116" mass="12519">MPFADLNVPYPSHGGDAGELRRTVKTLYEFGYNAVAYNINATCKDANKTSPIKPIKLSELGLPTTHKAGGSNSSLLSASGFPADHFEQLTRLTIVVDDLAANYKIVRAYAAFRTKG</sequence>
<proteinExistence type="predicted"/>
<comment type="caution">
    <text evidence="1">The sequence shown here is derived from an EMBL/GenBank/DDBJ whole genome shotgun (WGS) entry which is preliminary data.</text>
</comment>
<dbReference type="EMBL" id="JADGJQ010000013">
    <property type="protein sequence ID" value="KAJ3181265.1"/>
    <property type="molecule type" value="Genomic_DNA"/>
</dbReference>
<organism evidence="1 2">
    <name type="scientific">Geranomyces variabilis</name>
    <dbReference type="NCBI Taxonomy" id="109894"/>
    <lineage>
        <taxon>Eukaryota</taxon>
        <taxon>Fungi</taxon>
        <taxon>Fungi incertae sedis</taxon>
        <taxon>Chytridiomycota</taxon>
        <taxon>Chytridiomycota incertae sedis</taxon>
        <taxon>Chytridiomycetes</taxon>
        <taxon>Spizellomycetales</taxon>
        <taxon>Powellomycetaceae</taxon>
        <taxon>Geranomyces</taxon>
    </lineage>
</organism>
<accession>A0AAD5XSQ7</accession>
<dbReference type="GO" id="GO:0003723">
    <property type="term" value="F:RNA binding"/>
    <property type="evidence" value="ECO:0007669"/>
    <property type="project" value="TreeGrafter"/>
</dbReference>